<proteinExistence type="predicted"/>
<sequence>MSKLLGGIAIAIALVLTVTAAQAGDQLTLVQRTFDALRQSATALEQGDAGKAQALLAGIKSSAEALRGTAERFGKQAAAAAEQREAEARAVTTKITETYQAEQAADKEIRELEAQIATLTVQLEAANTMRNALEAQAAVYRREVAMRNECKNQPLEGIFYSGECWRLSFEDVFANRWIALNNNIKDNNTQRNNIENARHNLNGQLNSQQGKLGETRARKAQLEAQRTRLEQQVKTLRAAVVSLSDASVFWTDTVTLIGSKITSIETLQQSLQILAKRANRTSTAPVFDSYDKEAVRSLEATLIDFARTLDNNTNILLLPKNGGSPSGYCAPPVAAISITDAALAAGRARGTWSRTKSEDWQNWIGAARCVSPAAIYYGKFPNVQECENRCIADPTCTFWSYNAMYQGNTNPVWANSLQECWGGSSALTPNKTQPVWGGFLSGGIR</sequence>
<gene>
    <name evidence="3" type="ORF">IPH26_08730</name>
</gene>
<feature type="coiled-coil region" evidence="1">
    <location>
        <begin position="205"/>
        <end position="246"/>
    </location>
</feature>
<dbReference type="Proteomes" id="UP000807785">
    <property type="component" value="Unassembled WGS sequence"/>
</dbReference>
<dbReference type="EMBL" id="JADJEV010000003">
    <property type="protein sequence ID" value="MBK6973019.1"/>
    <property type="molecule type" value="Genomic_DNA"/>
</dbReference>
<evidence type="ECO:0000256" key="2">
    <source>
        <dbReference type="SAM" id="SignalP"/>
    </source>
</evidence>
<name>A0A9D7E2M2_9PROT</name>
<evidence type="ECO:0000313" key="3">
    <source>
        <dbReference type="EMBL" id="MBK6973019.1"/>
    </source>
</evidence>
<feature type="chain" id="PRO_5038365392" description="Apple domain-containing protein" evidence="2">
    <location>
        <begin position="24"/>
        <end position="445"/>
    </location>
</feature>
<reference evidence="3" key="1">
    <citation type="submission" date="2020-10" db="EMBL/GenBank/DDBJ databases">
        <title>Connecting structure to function with the recovery of over 1000 high-quality activated sludge metagenome-assembled genomes encoding full-length rRNA genes using long-read sequencing.</title>
        <authorList>
            <person name="Singleton C.M."/>
            <person name="Petriglieri F."/>
            <person name="Kristensen J.M."/>
            <person name="Kirkegaard R.H."/>
            <person name="Michaelsen T.Y."/>
            <person name="Andersen M.H."/>
            <person name="Karst S.M."/>
            <person name="Dueholm M.S."/>
            <person name="Nielsen P.H."/>
            <person name="Albertsen M."/>
        </authorList>
    </citation>
    <scope>NUCLEOTIDE SEQUENCE</scope>
    <source>
        <strain evidence="3">Bjer_18-Q3-R1-45_BAT3C.347</strain>
    </source>
</reference>
<dbReference type="AlphaFoldDB" id="A0A9D7E2M2"/>
<keyword evidence="1" id="KW-0175">Coiled coil</keyword>
<comment type="caution">
    <text evidence="3">The sequence shown here is derived from an EMBL/GenBank/DDBJ whole genome shotgun (WGS) entry which is preliminary data.</text>
</comment>
<organism evidence="3 4">
    <name type="scientific">Candidatus Methylophosphatis roskildensis</name>
    <dbReference type="NCBI Taxonomy" id="2899263"/>
    <lineage>
        <taxon>Bacteria</taxon>
        <taxon>Pseudomonadati</taxon>
        <taxon>Pseudomonadota</taxon>
        <taxon>Betaproteobacteria</taxon>
        <taxon>Nitrosomonadales</taxon>
        <taxon>Sterolibacteriaceae</taxon>
        <taxon>Candidatus Methylophosphatis</taxon>
    </lineage>
</organism>
<evidence type="ECO:0008006" key="5">
    <source>
        <dbReference type="Google" id="ProtNLM"/>
    </source>
</evidence>
<keyword evidence="2" id="KW-0732">Signal</keyword>
<protein>
    <recommendedName>
        <fullName evidence="5">Apple domain-containing protein</fullName>
    </recommendedName>
</protein>
<evidence type="ECO:0000313" key="4">
    <source>
        <dbReference type="Proteomes" id="UP000807785"/>
    </source>
</evidence>
<feature type="coiled-coil region" evidence="1">
    <location>
        <begin position="95"/>
        <end position="143"/>
    </location>
</feature>
<feature type="signal peptide" evidence="2">
    <location>
        <begin position="1"/>
        <end position="23"/>
    </location>
</feature>
<accession>A0A9D7E2M2</accession>
<evidence type="ECO:0000256" key="1">
    <source>
        <dbReference type="SAM" id="Coils"/>
    </source>
</evidence>